<gene>
    <name evidence="3" type="primary">mtnU</name>
    <name evidence="3" type="ORF">NCTC4824_01296</name>
</gene>
<dbReference type="Gene3D" id="3.60.110.10">
    <property type="entry name" value="Carbon-nitrogen hydrolase"/>
    <property type="match status" value="1"/>
</dbReference>
<dbReference type="CDD" id="cd07583">
    <property type="entry name" value="nitrilase_5"/>
    <property type="match status" value="1"/>
</dbReference>
<dbReference type="RefSeq" id="WP_066136737.1">
    <property type="nucleotide sequence ID" value="NZ_CBCSGM010000001.1"/>
</dbReference>
<dbReference type="GO" id="GO:0016787">
    <property type="term" value="F:hydrolase activity"/>
    <property type="evidence" value="ECO:0007669"/>
    <property type="project" value="UniProtKB-KW"/>
</dbReference>
<protein>
    <submittedName>
        <fullName evidence="3">Putative hydrolase</fullName>
        <ecNumber evidence="3">3.5.-.-</ecNumber>
        <ecNumber evidence="3">3.5.1.100</ecNumber>
    </submittedName>
</protein>
<dbReference type="InterPro" id="IPR001110">
    <property type="entry name" value="UPF0012_CS"/>
</dbReference>
<name>A0A2X4VTK9_LEDLE</name>
<feature type="domain" description="CN hydrolase" evidence="2">
    <location>
        <begin position="3"/>
        <end position="239"/>
    </location>
</feature>
<dbReference type="PANTHER" id="PTHR23088:SF27">
    <property type="entry name" value="DEAMINATED GLUTATHIONE AMIDASE"/>
    <property type="match status" value="1"/>
</dbReference>
<dbReference type="STRING" id="1348624.GCA_001591545_00389"/>
<evidence type="ECO:0000313" key="4">
    <source>
        <dbReference type="Proteomes" id="UP000249134"/>
    </source>
</evidence>
<dbReference type="PROSITE" id="PS01227">
    <property type="entry name" value="UPF0012"/>
    <property type="match status" value="1"/>
</dbReference>
<evidence type="ECO:0000259" key="2">
    <source>
        <dbReference type="PROSITE" id="PS50263"/>
    </source>
</evidence>
<dbReference type="InterPro" id="IPR036526">
    <property type="entry name" value="C-N_Hydrolase_sf"/>
</dbReference>
<proteinExistence type="inferred from homology"/>
<dbReference type="EMBL" id="LS483476">
    <property type="protein sequence ID" value="SQI54213.1"/>
    <property type="molecule type" value="Genomic_DNA"/>
</dbReference>
<dbReference type="KEGG" id="blen:NCTC4824_01296"/>
<keyword evidence="3" id="KW-0378">Hydrolase</keyword>
<reference evidence="3 4" key="1">
    <citation type="submission" date="2018-06" db="EMBL/GenBank/DDBJ databases">
        <authorList>
            <consortium name="Pathogen Informatics"/>
            <person name="Doyle S."/>
        </authorList>
    </citation>
    <scope>NUCLEOTIDE SEQUENCE [LARGE SCALE GENOMIC DNA]</scope>
    <source>
        <strain evidence="3 4">NCTC4824</strain>
    </source>
</reference>
<keyword evidence="4" id="KW-1185">Reference proteome</keyword>
<dbReference type="PROSITE" id="PS50263">
    <property type="entry name" value="CN_HYDROLASE"/>
    <property type="match status" value="1"/>
</dbReference>
<dbReference type="InterPro" id="IPR003010">
    <property type="entry name" value="C-N_Hydrolase"/>
</dbReference>
<dbReference type="EC" id="3.5.1.100" evidence="3"/>
<evidence type="ECO:0000256" key="1">
    <source>
        <dbReference type="ARBA" id="ARBA00010613"/>
    </source>
</evidence>
<dbReference type="PANTHER" id="PTHR23088">
    <property type="entry name" value="NITRILASE-RELATED"/>
    <property type="match status" value="1"/>
</dbReference>
<evidence type="ECO:0000313" key="3">
    <source>
        <dbReference type="EMBL" id="SQI54213.1"/>
    </source>
</evidence>
<dbReference type="Pfam" id="PF00795">
    <property type="entry name" value="CN_hydrolase"/>
    <property type="match status" value="1"/>
</dbReference>
<dbReference type="AlphaFoldDB" id="A0A2X4VTK9"/>
<accession>A0A2X4VTK9</accession>
<organism evidence="3 4">
    <name type="scientific">Lederbergia lenta</name>
    <name type="common">Bacillus lentus</name>
    <dbReference type="NCBI Taxonomy" id="1467"/>
    <lineage>
        <taxon>Bacteria</taxon>
        <taxon>Bacillati</taxon>
        <taxon>Bacillota</taxon>
        <taxon>Bacilli</taxon>
        <taxon>Bacillales</taxon>
        <taxon>Bacillaceae</taxon>
        <taxon>Lederbergia</taxon>
    </lineage>
</organism>
<dbReference type="SUPFAM" id="SSF56317">
    <property type="entry name" value="Carbon-nitrogen hydrolase"/>
    <property type="match status" value="1"/>
</dbReference>
<sequence length="260" mass="29770">MEWKVGCIQMDIAYGDPVQNFKIAEQWFKKAAKEKCTVVVLPELWTTGYDLTRLDEIAHEEGENVIHFLQAQAKKHSFHIVGGSVAKKTNEGVNNTMYIIDKEGKLIHEYSKLHLFQLMDEHLYLQAGEDETMFTIEGEEAASFICYDIRFPEWLRKPVLKGAKVLFVVAEWPEARVDHWRILLKARAIENQSYVIACNRVGKDTNNTFAGHSMIIDPWGAVISEGGIGEELVIGNISPDKIGEIRSRIPIFDDRRPKYY</sequence>
<comment type="similarity">
    <text evidence="1">Belongs to the carbon-nitrogen hydrolase superfamily. NIT1/NIT2 family.</text>
</comment>
<dbReference type="Proteomes" id="UP000249134">
    <property type="component" value="Chromosome 1"/>
</dbReference>
<dbReference type="EC" id="3.5.-.-" evidence="3"/>